<dbReference type="RefSeq" id="WP_183331949.1">
    <property type="nucleotide sequence ID" value="NZ_BMHX01000001.1"/>
</dbReference>
<evidence type="ECO:0000313" key="2">
    <source>
        <dbReference type="EMBL" id="MBB6166923.1"/>
    </source>
</evidence>
<dbReference type="Proteomes" id="UP000588017">
    <property type="component" value="Unassembled WGS sequence"/>
</dbReference>
<protein>
    <submittedName>
        <fullName evidence="2">Uncharacterized protein</fullName>
    </submittedName>
</protein>
<proteinExistence type="predicted"/>
<dbReference type="AlphaFoldDB" id="A0A841KBT8"/>
<keyword evidence="1" id="KW-0732">Signal</keyword>
<accession>A0A841KBT8</accession>
<name>A0A841KBT8_9HYPH</name>
<organism evidence="2 3">
    <name type="scientific">Chelatococcus composti</name>
    <dbReference type="NCBI Taxonomy" id="1743235"/>
    <lineage>
        <taxon>Bacteria</taxon>
        <taxon>Pseudomonadati</taxon>
        <taxon>Pseudomonadota</taxon>
        <taxon>Alphaproteobacteria</taxon>
        <taxon>Hyphomicrobiales</taxon>
        <taxon>Chelatococcaceae</taxon>
        <taxon>Chelatococcus</taxon>
    </lineage>
</organism>
<sequence>MRRIAAALAFVLALMGAAPPSHATDSSFAFMVELTLTPKAAEKLQALKEKIVVAAYYYGYPSPNAPRKEIKEGISLGAEHHTVDNSTRLVTVTGRGISLKHLDWVQDRKVRVLTNVYSARRGDPFNLIDCGIFDDEVAVAAQSPVKIACKLIGE</sequence>
<evidence type="ECO:0000256" key="1">
    <source>
        <dbReference type="SAM" id="SignalP"/>
    </source>
</evidence>
<reference evidence="2 3" key="1">
    <citation type="submission" date="2020-08" db="EMBL/GenBank/DDBJ databases">
        <title>Genomic Encyclopedia of Type Strains, Phase IV (KMG-IV): sequencing the most valuable type-strain genomes for metagenomic binning, comparative biology and taxonomic classification.</title>
        <authorList>
            <person name="Goeker M."/>
        </authorList>
    </citation>
    <scope>NUCLEOTIDE SEQUENCE [LARGE SCALE GENOMIC DNA]</scope>
    <source>
        <strain evidence="2 3">DSM 101465</strain>
    </source>
</reference>
<gene>
    <name evidence="2" type="ORF">HNQ73_000531</name>
</gene>
<dbReference type="EMBL" id="JACHEH010000001">
    <property type="protein sequence ID" value="MBB6166923.1"/>
    <property type="molecule type" value="Genomic_DNA"/>
</dbReference>
<evidence type="ECO:0000313" key="3">
    <source>
        <dbReference type="Proteomes" id="UP000588017"/>
    </source>
</evidence>
<feature type="chain" id="PRO_5032315732" evidence="1">
    <location>
        <begin position="24"/>
        <end position="154"/>
    </location>
</feature>
<feature type="signal peptide" evidence="1">
    <location>
        <begin position="1"/>
        <end position="23"/>
    </location>
</feature>
<keyword evidence="3" id="KW-1185">Reference proteome</keyword>
<comment type="caution">
    <text evidence="2">The sequence shown here is derived from an EMBL/GenBank/DDBJ whole genome shotgun (WGS) entry which is preliminary data.</text>
</comment>